<name>A0A0F7PCF4_9EURY</name>
<sequence length="394" mass="42552">MAMHLTADEEALLDSDNPAVRKAMELLVRLGDIYGADEMVEIASAQASGISYKSIGDPGMEFLEGFAEEGAEVRVQTFANPAGMDIDRWEEMGVSPEFAKKQRRILQALREMGVTLSFTCTPYLAGNLPRRNQHIAWAESSAVSFANSVIGARTNREGGPSALAAAITGRTPKYGLHLPENRTATHRIHVDPSLDTQADFAALGSWTGSIVEDEVPYFTGVEDATTDDLKALGAAMAATGAVALYFVEDITTDETPPIDAETLAFESGDLESEYADLTDTEDTDLVVFGCPHSSVEEIERIADRLEGESIQGDMWVCTSRSNKTWSDRQGYTDTIEAAGGTVLSDTCNVVAPIEEMGYESTATDSAKAATYLPGFGNQRVKFDDKLSLLEEVTE</sequence>
<dbReference type="PATRIC" id="fig|1604004.4.peg.866"/>
<dbReference type="Pfam" id="PF04412">
    <property type="entry name" value="AcnX"/>
    <property type="match status" value="1"/>
</dbReference>
<protein>
    <recommendedName>
        <fullName evidence="10">Phosphomevalonate dehydratase large subunit</fullName>
        <ecNumber evidence="9">4.2.1.182</ecNumber>
    </recommendedName>
</protein>
<dbReference type="KEGG" id="hsu:HLASF_0830"/>
<dbReference type="Proteomes" id="UP000069906">
    <property type="component" value="Chromosome"/>
</dbReference>
<evidence type="ECO:0000256" key="5">
    <source>
        <dbReference type="ARBA" id="ARBA00045120"/>
    </source>
</evidence>
<evidence type="ECO:0000256" key="7">
    <source>
        <dbReference type="ARBA" id="ARBA00046333"/>
    </source>
</evidence>
<comment type="catalytic activity">
    <reaction evidence="5">
        <text>(R)-5-phosphomevalonate = (2E)-3-methyl-5-phosphooxypent-2-enoate + H2O</text>
        <dbReference type="Rhea" id="RHEA:78975"/>
        <dbReference type="ChEBI" id="CHEBI:15377"/>
        <dbReference type="ChEBI" id="CHEBI:58146"/>
        <dbReference type="ChEBI" id="CHEBI:229665"/>
        <dbReference type="EC" id="4.2.1.182"/>
    </reaction>
    <physiologicalReaction direction="left-to-right" evidence="5">
        <dbReference type="Rhea" id="RHEA:78976"/>
    </physiologicalReaction>
</comment>
<evidence type="ECO:0000256" key="1">
    <source>
        <dbReference type="ARBA" id="ARBA00005092"/>
    </source>
</evidence>
<evidence type="ECO:0000313" key="12">
    <source>
        <dbReference type="EMBL" id="AKH97324.1"/>
    </source>
</evidence>
<evidence type="ECO:0000313" key="13">
    <source>
        <dbReference type="Proteomes" id="UP000069906"/>
    </source>
</evidence>
<comment type="pathway">
    <text evidence="1">Isoprenoid biosynthesis; isopentenyl diphosphate biosynthesis via mevalonate pathway.</text>
</comment>
<dbReference type="EC" id="4.2.1.182" evidence="9"/>
<proteinExistence type="inferred from homology"/>
<dbReference type="GeneID" id="25159019"/>
<dbReference type="CDD" id="cd01355">
    <property type="entry name" value="AcnX"/>
    <property type="match status" value="1"/>
</dbReference>
<accession>A0A0F7PCF4</accession>
<reference evidence="12 13" key="1">
    <citation type="journal article" date="2015" name="ISME J.">
        <title>Elemental sulfur and acetate can support life of a novel strictly anaerobic haloarchaeon.</title>
        <authorList>
            <person name="Sorokin D.Y."/>
            <person name="Kublanov I.V."/>
            <person name="Gavrilov S.N."/>
            <person name="Rojo D."/>
            <person name="Roman P."/>
            <person name="Golyshin P.N."/>
            <person name="Slepak V.Z."/>
            <person name="Smedile F."/>
            <person name="Ferrer M."/>
            <person name="Messina E."/>
            <person name="La Cono V."/>
            <person name="Yakimov M.M."/>
        </authorList>
    </citation>
    <scope>NUCLEOTIDE SEQUENCE [LARGE SCALE GENOMIC DNA]</scope>
    <source>
        <strain evidence="12 13">HSR2</strain>
    </source>
</reference>
<dbReference type="PANTHER" id="PTHR36577:SF3">
    <property type="entry name" value="DUF521 DOMAIN PROTEIN (AFU_ORTHOLOGUE AFUA_6G00490)"/>
    <property type="match status" value="1"/>
</dbReference>
<dbReference type="GO" id="GO:0016829">
    <property type="term" value="F:lyase activity"/>
    <property type="evidence" value="ECO:0007669"/>
    <property type="project" value="UniProtKB-KW"/>
</dbReference>
<dbReference type="PANTHER" id="PTHR36577">
    <property type="entry name" value="DUF521 DOMAIN PROTEIN (AFU_ORTHOLOGUE AFUA_6G00490)"/>
    <property type="match status" value="1"/>
</dbReference>
<keyword evidence="4" id="KW-0456">Lyase</keyword>
<dbReference type="AlphaFoldDB" id="A0A0F7PCF4"/>
<dbReference type="RefSeq" id="WP_235272192.1">
    <property type="nucleotide sequence ID" value="NZ_CP008874.1"/>
</dbReference>
<keyword evidence="13" id="KW-1185">Reference proteome</keyword>
<evidence type="ECO:0000256" key="9">
    <source>
        <dbReference type="ARBA" id="ARBA00047176"/>
    </source>
</evidence>
<evidence type="ECO:0000256" key="10">
    <source>
        <dbReference type="ARBA" id="ARBA00047196"/>
    </source>
</evidence>
<evidence type="ECO:0000256" key="6">
    <source>
        <dbReference type="ARBA" id="ARBA00045299"/>
    </source>
</evidence>
<evidence type="ECO:0000256" key="4">
    <source>
        <dbReference type="ARBA" id="ARBA00023239"/>
    </source>
</evidence>
<evidence type="ECO:0000256" key="3">
    <source>
        <dbReference type="ARBA" id="ARBA00023229"/>
    </source>
</evidence>
<dbReference type="HOGENOM" id="CLU_018825_1_0_2"/>
<dbReference type="GO" id="GO:0008299">
    <property type="term" value="P:isoprenoid biosynthetic process"/>
    <property type="evidence" value="ECO:0007669"/>
    <property type="project" value="UniProtKB-KW"/>
</dbReference>
<dbReference type="EMBL" id="CP008874">
    <property type="protein sequence ID" value="AKH97324.1"/>
    <property type="molecule type" value="Genomic_DNA"/>
</dbReference>
<comment type="subunit">
    <text evidence="8">Heterodimer composed of a large subunit (PMDh-L) and a small subunit (PMDh-S).</text>
</comment>
<evidence type="ECO:0000256" key="8">
    <source>
        <dbReference type="ARBA" id="ARBA00046520"/>
    </source>
</evidence>
<dbReference type="InterPro" id="IPR007506">
    <property type="entry name" value="PMDh-L-like_dom"/>
</dbReference>
<evidence type="ECO:0000256" key="2">
    <source>
        <dbReference type="ARBA" id="ARBA00023004"/>
    </source>
</evidence>
<comment type="similarity">
    <text evidence="7">Belongs to the AcnX type II large subunit family.</text>
</comment>
<evidence type="ECO:0000259" key="11">
    <source>
        <dbReference type="Pfam" id="PF04412"/>
    </source>
</evidence>
<gene>
    <name evidence="12" type="ORF">HLASF_0830</name>
</gene>
<organism evidence="12 13">
    <name type="scientific">Halanaeroarchaeum sulfurireducens</name>
    <dbReference type="NCBI Taxonomy" id="1604004"/>
    <lineage>
        <taxon>Archaea</taxon>
        <taxon>Methanobacteriati</taxon>
        <taxon>Methanobacteriota</taxon>
        <taxon>Stenosarchaea group</taxon>
        <taxon>Halobacteria</taxon>
        <taxon>Halobacteriales</taxon>
        <taxon>Halobacteriaceae</taxon>
        <taxon>Halanaeroarchaeum</taxon>
    </lineage>
</organism>
<keyword evidence="3" id="KW-0414">Isoprene biosynthesis</keyword>
<comment type="function">
    <text evidence="6">Component of a hydro-lyase that catalyzes the dehydration of mevalonate 5-phosphate (MVA5P) to form trans-anhydromevalonate 5-phosphate (tAHMP). Involved in the archaeal mevalonate (MVA) pathway, which provides fundamental precursors for isoprenoid biosynthesis, such as isopentenyl diphosphate (IPP) and dimethylallyl diphosphate (DMAPP).</text>
</comment>
<keyword evidence="2" id="KW-0408">Iron</keyword>
<feature type="domain" description="Phosphomevalonate dehydratase large subunit-like" evidence="11">
    <location>
        <begin position="3"/>
        <end position="384"/>
    </location>
</feature>